<keyword evidence="2" id="KW-1185">Reference proteome</keyword>
<dbReference type="OrthoDB" id="281433at2"/>
<dbReference type="InterPro" id="IPR053801">
    <property type="entry name" value="DUF6959"/>
</dbReference>
<dbReference type="Proteomes" id="UP000317171">
    <property type="component" value="Chromosome"/>
</dbReference>
<reference evidence="1 2" key="1">
    <citation type="submission" date="2019-02" db="EMBL/GenBank/DDBJ databases">
        <title>Deep-cultivation of Planctomycetes and their phenomic and genomic characterization uncovers novel biology.</title>
        <authorList>
            <person name="Wiegand S."/>
            <person name="Jogler M."/>
            <person name="Boedeker C."/>
            <person name="Pinto D."/>
            <person name="Vollmers J."/>
            <person name="Rivas-Marin E."/>
            <person name="Kohn T."/>
            <person name="Peeters S.H."/>
            <person name="Heuer A."/>
            <person name="Rast P."/>
            <person name="Oberbeckmann S."/>
            <person name="Bunk B."/>
            <person name="Jeske O."/>
            <person name="Meyerdierks A."/>
            <person name="Storesund J.E."/>
            <person name="Kallscheuer N."/>
            <person name="Luecker S."/>
            <person name="Lage O.M."/>
            <person name="Pohl T."/>
            <person name="Merkel B.J."/>
            <person name="Hornburger P."/>
            <person name="Mueller R.-W."/>
            <person name="Bruemmer F."/>
            <person name="Labrenz M."/>
            <person name="Spormann A.M."/>
            <person name="Op den Camp H."/>
            <person name="Overmann J."/>
            <person name="Amann R."/>
            <person name="Jetten M.S.M."/>
            <person name="Mascher T."/>
            <person name="Medema M.H."/>
            <person name="Devos D.P."/>
            <person name="Kaster A.-K."/>
            <person name="Ovreas L."/>
            <person name="Rohde M."/>
            <person name="Galperin M.Y."/>
            <person name="Jogler C."/>
        </authorList>
    </citation>
    <scope>NUCLEOTIDE SEQUENCE [LARGE SCALE GENOMIC DNA]</scope>
    <source>
        <strain evidence="1 2">Pan241w</strain>
    </source>
</reference>
<proteinExistence type="predicted"/>
<gene>
    <name evidence="1" type="ORF">Pan241w_31070</name>
</gene>
<accession>A0A517RGL4</accession>
<sequence>MRKAEVEIYSDQSNYAVMRHPGRNFPGALIQGDSLKILCRTADSVRQELDSGDLEEARAELDTLRELLWGRLQHYQAVLEGHHLELPFSKGITPQPPLEEYDDE</sequence>
<dbReference type="Pfam" id="PF22281">
    <property type="entry name" value="DUF6959"/>
    <property type="match status" value="1"/>
</dbReference>
<evidence type="ECO:0000313" key="2">
    <source>
        <dbReference type="Proteomes" id="UP000317171"/>
    </source>
</evidence>
<organism evidence="1 2">
    <name type="scientific">Gimesia alba</name>
    <dbReference type="NCBI Taxonomy" id="2527973"/>
    <lineage>
        <taxon>Bacteria</taxon>
        <taxon>Pseudomonadati</taxon>
        <taxon>Planctomycetota</taxon>
        <taxon>Planctomycetia</taxon>
        <taxon>Planctomycetales</taxon>
        <taxon>Planctomycetaceae</taxon>
        <taxon>Gimesia</taxon>
    </lineage>
</organism>
<dbReference type="EMBL" id="CP036269">
    <property type="protein sequence ID" value="QDT43012.1"/>
    <property type="molecule type" value="Genomic_DNA"/>
</dbReference>
<evidence type="ECO:0000313" key="1">
    <source>
        <dbReference type="EMBL" id="QDT43012.1"/>
    </source>
</evidence>
<dbReference type="RefSeq" id="WP_145217183.1">
    <property type="nucleotide sequence ID" value="NZ_CP036269.1"/>
</dbReference>
<dbReference type="AlphaFoldDB" id="A0A517RGL4"/>
<name>A0A517RGL4_9PLAN</name>
<dbReference type="KEGG" id="gaz:Pan241w_31070"/>
<protein>
    <submittedName>
        <fullName evidence="1">Uncharacterized protein</fullName>
    </submittedName>
</protein>